<evidence type="ECO:0000256" key="1">
    <source>
        <dbReference type="SAM" id="MobiDB-lite"/>
    </source>
</evidence>
<keyword evidence="3" id="KW-1185">Reference proteome</keyword>
<feature type="region of interest" description="Disordered" evidence="1">
    <location>
        <begin position="316"/>
        <end position="349"/>
    </location>
</feature>
<dbReference type="PANTHER" id="PTHR47331">
    <property type="entry name" value="PHD-TYPE DOMAIN-CONTAINING PROTEIN"/>
    <property type="match status" value="1"/>
</dbReference>
<dbReference type="PANTHER" id="PTHR47331:SF5">
    <property type="entry name" value="RIBONUCLEASE H"/>
    <property type="match status" value="1"/>
</dbReference>
<dbReference type="GO" id="GO:0071897">
    <property type="term" value="P:DNA biosynthetic process"/>
    <property type="evidence" value="ECO:0007669"/>
    <property type="project" value="UniProtKB-ARBA"/>
</dbReference>
<evidence type="ECO:0000313" key="2">
    <source>
        <dbReference type="EMBL" id="KYN39239.1"/>
    </source>
</evidence>
<dbReference type="Pfam" id="PF03564">
    <property type="entry name" value="DUF1759"/>
    <property type="match status" value="1"/>
</dbReference>
<dbReference type="KEGG" id="tsep:108748549"/>
<feature type="compositionally biased region" description="Polar residues" evidence="1">
    <location>
        <begin position="316"/>
        <end position="326"/>
    </location>
</feature>
<organism evidence="2 3">
    <name type="scientific">Trachymyrmex septentrionalis</name>
    <dbReference type="NCBI Taxonomy" id="34720"/>
    <lineage>
        <taxon>Eukaryota</taxon>
        <taxon>Metazoa</taxon>
        <taxon>Ecdysozoa</taxon>
        <taxon>Arthropoda</taxon>
        <taxon>Hexapoda</taxon>
        <taxon>Insecta</taxon>
        <taxon>Pterygota</taxon>
        <taxon>Neoptera</taxon>
        <taxon>Endopterygota</taxon>
        <taxon>Hymenoptera</taxon>
        <taxon>Apocrita</taxon>
        <taxon>Aculeata</taxon>
        <taxon>Formicoidea</taxon>
        <taxon>Formicidae</taxon>
        <taxon>Myrmicinae</taxon>
        <taxon>Trachymyrmex</taxon>
    </lineage>
</organism>
<name>A0A151JX01_9HYME</name>
<gene>
    <name evidence="2" type="ORF">ALC56_06372</name>
</gene>
<dbReference type="STRING" id="34720.A0A151JX01"/>
<feature type="region of interest" description="Disordered" evidence="1">
    <location>
        <begin position="418"/>
        <end position="437"/>
    </location>
</feature>
<feature type="compositionally biased region" description="Low complexity" evidence="1">
    <location>
        <begin position="428"/>
        <end position="437"/>
    </location>
</feature>
<protein>
    <submittedName>
        <fullName evidence="2">Uncharacterized protein</fullName>
    </submittedName>
</protein>
<evidence type="ECO:0000313" key="3">
    <source>
        <dbReference type="Proteomes" id="UP000078541"/>
    </source>
</evidence>
<proteinExistence type="predicted"/>
<dbReference type="AlphaFoldDB" id="A0A151JX01"/>
<dbReference type="InterPro" id="IPR005312">
    <property type="entry name" value="DUF1759"/>
</dbReference>
<dbReference type="SUPFAM" id="SSF56672">
    <property type="entry name" value="DNA/RNA polymerases"/>
    <property type="match status" value="1"/>
</dbReference>
<dbReference type="Proteomes" id="UP000078541">
    <property type="component" value="Unassembled WGS sequence"/>
</dbReference>
<feature type="compositionally biased region" description="Low complexity" evidence="1">
    <location>
        <begin position="327"/>
        <end position="349"/>
    </location>
</feature>
<accession>A0A151JX01</accession>
<reference evidence="2 3" key="1">
    <citation type="submission" date="2016-03" db="EMBL/GenBank/DDBJ databases">
        <title>Trachymyrmex septentrionalis WGS genome.</title>
        <authorList>
            <person name="Nygaard S."/>
            <person name="Hu H."/>
            <person name="Boomsma J."/>
            <person name="Zhang G."/>
        </authorList>
    </citation>
    <scope>NUCLEOTIDE SEQUENCE [LARGE SCALE GENOMIC DNA]</scope>
    <source>
        <strain evidence="2">Tsep2-gDNA-1</strain>
        <tissue evidence="2">Whole body</tissue>
    </source>
</reference>
<dbReference type="InterPro" id="IPR043502">
    <property type="entry name" value="DNA/RNA_pol_sf"/>
</dbReference>
<dbReference type="OrthoDB" id="7553045at2759"/>
<dbReference type="EMBL" id="KQ981619">
    <property type="protein sequence ID" value="KYN39239.1"/>
    <property type="molecule type" value="Genomic_DNA"/>
</dbReference>
<sequence>MPKNRSHTDASEEYHEFIQLVAQQNKVLQSLKRAAALLDSPDVTLEQAQARRDFIDGRWKDLSARDEQLTMYEALPACATEAYFTEDFLGTCEELYLTTYAGLSAYIHAAMPRMSPASSNTEPDAAISEAHQRRTQVPKIKLPHFSGNFIGWIEFRDHFQALILNDASFDSFHRLYYLKSCLEGEAAALLKNLSITADNFEVAWKMLTERYENKRRLLSILLNELFGLKPVSREGSPGELRKLLDSAQECLDALAKLGRPISDDISVHIVTQRLDRDTREAWEFSLEGDGFATFDELERFLKLKIRSLEAATAGNKITRSSASQPRTKATANPSPAASAHHASPKKSSNNCNVQCTLCNNTHPTYKCAQFTSKPVSQRWEVAREHTLCFNCLSARHTSDGCPSTRTCSHCHERHHTLLHSPPRKKTSTDAGTSASTSGGPLVDANLIQSHLSTLQVPTHIILTTAWVLVTAASHRVVKLRALLDPGSTHTFISRVAATELRTKTYPTSMRMNGIGLNRPSTVSQVVPISVSAVGSNEVALSTEALVLDNLTSYVPRFRYPVSHWPHLKGLELSDRNPTDDTPIHLVIGADLYAYELRDGLIRGRRDEPVALNTIFGWVLSRMSNTEGRQGEEPRVQVHHVHIQDDDLHSSLTRFWETEEIPASRMVSKDDAICERHFKETHSRTADGRYVVRLPLRAAPALTLGNTYRRALQCLQSIERRLASRPSERTAYTDFMREYESLGHMRIATARPDDASVVYLPRHPIVKTSSTTTKTRIVFNASAISASGKSLNDLQYIGPKLQADLSLMHLQWRTYKFVYTADIEKMYRQILISPHDVDLQRILWRHTPSAAISEYQLLTVTYGTASAPFLALRVLQQLVTDEGHGFPRGKDVVRSHMFVDDVLFGADTIEEAIAIRIETTALLNKGHFTLRKWSSNSITLLSDIDPSNHGLSCDKALQDDDSLKILGIAWRPTDDSYCFTLNLSPLSSQNE</sequence>